<reference evidence="1 2" key="1">
    <citation type="journal article" date="2024" name="G3 (Bethesda)">
        <title>Genome assembly of Hibiscus sabdariffa L. provides insights into metabolisms of medicinal natural products.</title>
        <authorList>
            <person name="Kim T."/>
        </authorList>
    </citation>
    <scope>NUCLEOTIDE SEQUENCE [LARGE SCALE GENOMIC DNA]</scope>
    <source>
        <strain evidence="1">TK-2024</strain>
        <tissue evidence="1">Old leaves</tissue>
    </source>
</reference>
<accession>A0ABR2BEG8</accession>
<organism evidence="1 2">
    <name type="scientific">Hibiscus sabdariffa</name>
    <name type="common">roselle</name>
    <dbReference type="NCBI Taxonomy" id="183260"/>
    <lineage>
        <taxon>Eukaryota</taxon>
        <taxon>Viridiplantae</taxon>
        <taxon>Streptophyta</taxon>
        <taxon>Embryophyta</taxon>
        <taxon>Tracheophyta</taxon>
        <taxon>Spermatophyta</taxon>
        <taxon>Magnoliopsida</taxon>
        <taxon>eudicotyledons</taxon>
        <taxon>Gunneridae</taxon>
        <taxon>Pentapetalae</taxon>
        <taxon>rosids</taxon>
        <taxon>malvids</taxon>
        <taxon>Malvales</taxon>
        <taxon>Malvaceae</taxon>
        <taxon>Malvoideae</taxon>
        <taxon>Hibiscus</taxon>
    </lineage>
</organism>
<evidence type="ECO:0000313" key="1">
    <source>
        <dbReference type="EMBL" id="KAK8505523.1"/>
    </source>
</evidence>
<gene>
    <name evidence="1" type="ORF">V6N12_075865</name>
</gene>
<sequence>MLLLDVRFWGAMILLSGTIEGTAFLQLSEVGLHQSSFKELFIAANSASLACKAARQGQKGEGCEGGLVIHTSGQMNGGPTDLNFHERLAGSGVPVKGASAYPRVIITTCTSHLGAVERVTRLLSHSTTFVHVIYNLTERSSEGQSTIHPAGRMALLAKDRQAKTSWARSVDLQMNAGLGHLDWREPHVGRPARAFGGTGELHLLLDRCVGQRARGTCCPPFLFRFENRVNGEWAEGKKKGKAEVVLQMAKRGGSTGKEWEIFKDDFFVLLAKRRAK</sequence>
<protein>
    <submittedName>
        <fullName evidence="1">Uncharacterized protein</fullName>
    </submittedName>
</protein>
<evidence type="ECO:0000313" key="2">
    <source>
        <dbReference type="Proteomes" id="UP001472677"/>
    </source>
</evidence>
<proteinExistence type="predicted"/>
<dbReference type="Proteomes" id="UP001472677">
    <property type="component" value="Unassembled WGS sequence"/>
</dbReference>
<dbReference type="EMBL" id="JBBPBM010000126">
    <property type="protein sequence ID" value="KAK8505523.1"/>
    <property type="molecule type" value="Genomic_DNA"/>
</dbReference>
<comment type="caution">
    <text evidence="1">The sequence shown here is derived from an EMBL/GenBank/DDBJ whole genome shotgun (WGS) entry which is preliminary data.</text>
</comment>
<keyword evidence="2" id="KW-1185">Reference proteome</keyword>
<name>A0ABR2BEG8_9ROSI</name>